<dbReference type="RefSeq" id="XP_067179664.1">
    <property type="nucleotide sequence ID" value="XM_067323029.1"/>
</dbReference>
<gene>
    <name evidence="1" type="ORF">LSCM1_05579</name>
</gene>
<dbReference type="OrthoDB" id="269747at2759"/>
<dbReference type="Proteomes" id="UP000673552">
    <property type="component" value="Chromosome 17"/>
</dbReference>
<reference evidence="1 2" key="1">
    <citation type="submission" date="2021-03" db="EMBL/GenBank/DDBJ databases">
        <title>Leishmania (Mundinia) martiniquensis Genome sequencing and assembly.</title>
        <authorList>
            <person name="Almutairi H."/>
            <person name="Gatherer D."/>
        </authorList>
    </citation>
    <scope>NUCLEOTIDE SEQUENCE [LARGE SCALE GENOMIC DNA]</scope>
    <source>
        <strain evidence="1">LSCM1</strain>
    </source>
</reference>
<dbReference type="GeneID" id="92515541"/>
<sequence>MSGARVAAFSKYFAIGGLCAALACARHSAFLIADDSVRFQQVCASVARYASEVAALEEYLGPKGLPVAQIQSSANLPWPPTVQ</sequence>
<name>A0A836GGE7_9TRYP</name>
<evidence type="ECO:0000313" key="1">
    <source>
        <dbReference type="EMBL" id="KAG5481557.1"/>
    </source>
</evidence>
<dbReference type="AlphaFoldDB" id="A0A836GGE7"/>
<protein>
    <submittedName>
        <fullName evidence="1">Uncharacterized protein</fullName>
    </submittedName>
</protein>
<dbReference type="EMBL" id="JAFEUZ010000017">
    <property type="protein sequence ID" value="KAG5481557.1"/>
    <property type="molecule type" value="Genomic_DNA"/>
</dbReference>
<keyword evidence="2" id="KW-1185">Reference proteome</keyword>
<organism evidence="1 2">
    <name type="scientific">Leishmania martiniquensis</name>
    <dbReference type="NCBI Taxonomy" id="1580590"/>
    <lineage>
        <taxon>Eukaryota</taxon>
        <taxon>Discoba</taxon>
        <taxon>Euglenozoa</taxon>
        <taxon>Kinetoplastea</taxon>
        <taxon>Metakinetoplastina</taxon>
        <taxon>Trypanosomatida</taxon>
        <taxon>Trypanosomatidae</taxon>
        <taxon>Leishmaniinae</taxon>
        <taxon>Leishmania</taxon>
    </lineage>
</organism>
<dbReference type="KEGG" id="lmat:92515541"/>
<evidence type="ECO:0000313" key="2">
    <source>
        <dbReference type="Proteomes" id="UP000673552"/>
    </source>
</evidence>
<dbReference type="PROSITE" id="PS51257">
    <property type="entry name" value="PROKAR_LIPOPROTEIN"/>
    <property type="match status" value="1"/>
</dbReference>
<proteinExistence type="predicted"/>
<comment type="caution">
    <text evidence="1">The sequence shown here is derived from an EMBL/GenBank/DDBJ whole genome shotgun (WGS) entry which is preliminary data.</text>
</comment>
<accession>A0A836GGE7</accession>